<proteinExistence type="predicted"/>
<comment type="caution">
    <text evidence="1">The sequence shown here is derived from an EMBL/GenBank/DDBJ whole genome shotgun (WGS) entry which is preliminary data.</text>
</comment>
<organism evidence="1 2">
    <name type="scientific">Nocardia callitridis</name>
    <dbReference type="NCBI Taxonomy" id="648753"/>
    <lineage>
        <taxon>Bacteria</taxon>
        <taxon>Bacillati</taxon>
        <taxon>Actinomycetota</taxon>
        <taxon>Actinomycetes</taxon>
        <taxon>Mycobacteriales</taxon>
        <taxon>Nocardiaceae</taxon>
        <taxon>Nocardia</taxon>
    </lineage>
</organism>
<evidence type="ECO:0000313" key="2">
    <source>
        <dbReference type="Proteomes" id="UP001500603"/>
    </source>
</evidence>
<dbReference type="Gene3D" id="3.10.129.10">
    <property type="entry name" value="Hotdog Thioesterase"/>
    <property type="match status" value="1"/>
</dbReference>
<reference evidence="2" key="1">
    <citation type="journal article" date="2019" name="Int. J. Syst. Evol. Microbiol.">
        <title>The Global Catalogue of Microorganisms (GCM) 10K type strain sequencing project: providing services to taxonomists for standard genome sequencing and annotation.</title>
        <authorList>
            <consortium name="The Broad Institute Genomics Platform"/>
            <consortium name="The Broad Institute Genome Sequencing Center for Infectious Disease"/>
            <person name="Wu L."/>
            <person name="Ma J."/>
        </authorList>
    </citation>
    <scope>NUCLEOTIDE SEQUENCE [LARGE SCALE GENOMIC DNA]</scope>
    <source>
        <strain evidence="2">JCM 18298</strain>
    </source>
</reference>
<name>A0ABP9KK52_9NOCA</name>
<dbReference type="SUPFAM" id="SSF54637">
    <property type="entry name" value="Thioesterase/thiol ester dehydrase-isomerase"/>
    <property type="match status" value="1"/>
</dbReference>
<evidence type="ECO:0008006" key="3">
    <source>
        <dbReference type="Google" id="ProtNLM"/>
    </source>
</evidence>
<dbReference type="InterPro" id="IPR003736">
    <property type="entry name" value="PAAI_dom"/>
</dbReference>
<protein>
    <recommendedName>
        <fullName evidence="3">PaaI family thioesterase</fullName>
    </recommendedName>
</protein>
<gene>
    <name evidence="1" type="ORF">GCM10023318_41870</name>
</gene>
<dbReference type="InterPro" id="IPR029069">
    <property type="entry name" value="HotDog_dom_sf"/>
</dbReference>
<dbReference type="NCBIfam" id="TIGR00369">
    <property type="entry name" value="unchar_dom_1"/>
    <property type="match status" value="1"/>
</dbReference>
<dbReference type="CDD" id="cd03443">
    <property type="entry name" value="PaaI_thioesterase"/>
    <property type="match status" value="1"/>
</dbReference>
<dbReference type="Proteomes" id="UP001500603">
    <property type="component" value="Unassembled WGS sequence"/>
</dbReference>
<keyword evidence="2" id="KW-1185">Reference proteome</keyword>
<sequence>MPTWQASNPHFEQAVTAAVLSMPAAQHLGFGFGALAPGAAEIVQPHRQELTQHDGYFQGGVLGSLADFAAGSAAGTLLQPGWVNMTIDYTVKILAPAKGSKVVARGRVIKPGALITIAAAEVFSIESENDDEILCATALVTMRNVKIPGA</sequence>
<evidence type="ECO:0000313" key="1">
    <source>
        <dbReference type="EMBL" id="GAA5060446.1"/>
    </source>
</evidence>
<dbReference type="RefSeq" id="WP_345497260.1">
    <property type="nucleotide sequence ID" value="NZ_BAABJM010000004.1"/>
</dbReference>
<dbReference type="EMBL" id="BAABJM010000004">
    <property type="protein sequence ID" value="GAA5060446.1"/>
    <property type="molecule type" value="Genomic_DNA"/>
</dbReference>
<accession>A0ABP9KK52</accession>